<feature type="region of interest" description="Disordered" evidence="1">
    <location>
        <begin position="99"/>
        <end position="147"/>
    </location>
</feature>
<dbReference type="RefSeq" id="WP_131760077.1">
    <property type="nucleotide sequence ID" value="NZ_CAACUY010000101.1"/>
</dbReference>
<dbReference type="Proteomes" id="UP001597063">
    <property type="component" value="Unassembled WGS sequence"/>
</dbReference>
<protein>
    <submittedName>
        <fullName evidence="2">Uncharacterized protein</fullName>
    </submittedName>
</protein>
<reference evidence="3" key="1">
    <citation type="journal article" date="2019" name="Int. J. Syst. Evol. Microbiol.">
        <title>The Global Catalogue of Microorganisms (GCM) 10K type strain sequencing project: providing services to taxonomists for standard genome sequencing and annotation.</title>
        <authorList>
            <consortium name="The Broad Institute Genomics Platform"/>
            <consortium name="The Broad Institute Genome Sequencing Center for Infectious Disease"/>
            <person name="Wu L."/>
            <person name="Ma J."/>
        </authorList>
    </citation>
    <scope>NUCLEOTIDE SEQUENCE [LARGE SCALE GENOMIC DNA]</scope>
    <source>
        <strain evidence="3">JCM 9371</strain>
    </source>
</reference>
<comment type="caution">
    <text evidence="2">The sequence shown here is derived from an EMBL/GenBank/DDBJ whole genome shotgun (WGS) entry which is preliminary data.</text>
</comment>
<name>A0ABW2Y3D1_9ACTN</name>
<evidence type="ECO:0000313" key="2">
    <source>
        <dbReference type="EMBL" id="MFD0692333.1"/>
    </source>
</evidence>
<evidence type="ECO:0000313" key="3">
    <source>
        <dbReference type="Proteomes" id="UP001597063"/>
    </source>
</evidence>
<proteinExistence type="predicted"/>
<organism evidence="2 3">
    <name type="scientific">Actinomadura fibrosa</name>
    <dbReference type="NCBI Taxonomy" id="111802"/>
    <lineage>
        <taxon>Bacteria</taxon>
        <taxon>Bacillati</taxon>
        <taxon>Actinomycetota</taxon>
        <taxon>Actinomycetes</taxon>
        <taxon>Streptosporangiales</taxon>
        <taxon>Thermomonosporaceae</taxon>
        <taxon>Actinomadura</taxon>
    </lineage>
</organism>
<sequence length="147" mass="15448">MSWEQLRPTVLALAGSAAVVVIGYAVNTHSPGESAGRPSPTASQAWTPDPPFPEQGPPLEINCSPDDDPAILMMRNEVCMDPDPEEEAINRLLDQLGKQMQSSPPVVPIVPSSSPILPPGGGTMCADGTWSSSSGRGTYSWHGGQAR</sequence>
<gene>
    <name evidence="2" type="ORF">ACFQZM_48150</name>
</gene>
<evidence type="ECO:0000256" key="1">
    <source>
        <dbReference type="SAM" id="MobiDB-lite"/>
    </source>
</evidence>
<accession>A0ABW2Y3D1</accession>
<keyword evidence="3" id="KW-1185">Reference proteome</keyword>
<dbReference type="EMBL" id="JBHTGP010000039">
    <property type="protein sequence ID" value="MFD0692333.1"/>
    <property type="molecule type" value="Genomic_DNA"/>
</dbReference>
<feature type="region of interest" description="Disordered" evidence="1">
    <location>
        <begin position="30"/>
        <end position="67"/>
    </location>
</feature>